<protein>
    <submittedName>
        <fullName evidence="2">Gluconate transport-inducing protein</fullName>
    </submittedName>
</protein>
<feature type="region of interest" description="Disordered" evidence="1">
    <location>
        <begin position="1"/>
        <end position="23"/>
    </location>
</feature>
<dbReference type="InterPro" id="IPR018608">
    <property type="entry name" value="Gti1/Pac2"/>
</dbReference>
<dbReference type="OrthoDB" id="5572844at2759"/>
<comment type="caution">
    <text evidence="2">The sequence shown here is derived from an EMBL/GenBank/DDBJ whole genome shotgun (WGS) entry which is preliminary data.</text>
</comment>
<accession>A0A9W8BK61</accession>
<proteinExistence type="predicted"/>
<dbReference type="GO" id="GO:0003677">
    <property type="term" value="F:DNA binding"/>
    <property type="evidence" value="ECO:0007669"/>
    <property type="project" value="TreeGrafter"/>
</dbReference>
<feature type="region of interest" description="Disordered" evidence="1">
    <location>
        <begin position="360"/>
        <end position="398"/>
    </location>
</feature>
<sequence length="544" mass="59662">MAPAPPTPLAACPQQQMPPVAHSGAPTTYRGYIETVDDALLVFEACRLGMLQRRTGRLCEAERQYIASGSVYVWDEGESGIRRWTDGKRWSPSRVNGCFLIYTELEPKDSSAKLNAATPKSQTSTSTDSVPKSDGLTKKALSLFTTHNNKLHLVCYYSKADFDSGELLSPARDSMLCNIEIPRSLYPDILPEMVHILSNPPSMPHHSEQVRRMSAAQLPLADNRSQRHKASLLLRPFTPQTMVQPRYSERTTIDSSSASAFWNANDDDYSSKRRRRDSFACFSCMPEAATTAAPAALTPMPLGLVNIPFGRKHQTTTSHRDCEMLQSLDTTNSKPLPQTTVPMKRPAAAGFYSRPLPPSFALPLQNSRSAQQQSVADLRSSSSHPSTPPYGRENSTLPAIGARRRNMYAGVAGGSATTPSSRRNTAYYPADEGEKSNVSLPPISELLSSITTIQPPPHHGQTSSNAGVDSRKELGGTNLQSFLQNHGCNNPAGSRSNITVDLGLSASAKARAKYSDDPWSRQLWNYSIENHHMPTPVPQPYSLY</sequence>
<gene>
    <name evidence="2" type="primary">PTH2_2</name>
    <name evidence="2" type="ORF">H4R26_002697</name>
</gene>
<feature type="compositionally biased region" description="Polar residues" evidence="1">
    <location>
        <begin position="364"/>
        <end position="385"/>
    </location>
</feature>
<dbReference type="PANTHER" id="PTHR28027">
    <property type="entry name" value="TRANSCRIPTIONAL REGULATOR MIT1"/>
    <property type="match status" value="1"/>
</dbReference>
<feature type="compositionally biased region" description="Low complexity" evidence="1">
    <location>
        <begin position="439"/>
        <end position="450"/>
    </location>
</feature>
<dbReference type="Pfam" id="PF09729">
    <property type="entry name" value="Gti1_Pac2"/>
    <property type="match status" value="1"/>
</dbReference>
<dbReference type="EMBL" id="JANBQF010000175">
    <property type="protein sequence ID" value="KAJ2004109.1"/>
    <property type="molecule type" value="Genomic_DNA"/>
</dbReference>
<evidence type="ECO:0000313" key="2">
    <source>
        <dbReference type="EMBL" id="KAJ2004109.1"/>
    </source>
</evidence>
<dbReference type="AlphaFoldDB" id="A0A9W8BK61"/>
<feature type="compositionally biased region" description="Polar residues" evidence="1">
    <location>
        <begin position="415"/>
        <end position="424"/>
    </location>
</feature>
<evidence type="ECO:0000256" key="1">
    <source>
        <dbReference type="SAM" id="MobiDB-lite"/>
    </source>
</evidence>
<feature type="region of interest" description="Disordered" evidence="1">
    <location>
        <begin position="111"/>
        <end position="133"/>
    </location>
</feature>
<keyword evidence="3" id="KW-1185">Reference proteome</keyword>
<name>A0A9W8BK61_9FUNG</name>
<organism evidence="2 3">
    <name type="scientific">Coemansia thaxteri</name>
    <dbReference type="NCBI Taxonomy" id="2663907"/>
    <lineage>
        <taxon>Eukaryota</taxon>
        <taxon>Fungi</taxon>
        <taxon>Fungi incertae sedis</taxon>
        <taxon>Zoopagomycota</taxon>
        <taxon>Kickxellomycotina</taxon>
        <taxon>Kickxellomycetes</taxon>
        <taxon>Kickxellales</taxon>
        <taxon>Kickxellaceae</taxon>
        <taxon>Coemansia</taxon>
    </lineage>
</organism>
<dbReference type="Proteomes" id="UP001150907">
    <property type="component" value="Unassembled WGS sequence"/>
</dbReference>
<dbReference type="PANTHER" id="PTHR28027:SF1">
    <property type="entry name" value="CAMP INDEPENDENT REGULATORY PROTEIN (AFU_ORTHOLOGUE AFUA_3G09640)"/>
    <property type="match status" value="1"/>
</dbReference>
<reference evidence="2" key="1">
    <citation type="submission" date="2022-07" db="EMBL/GenBank/DDBJ databases">
        <title>Phylogenomic reconstructions and comparative analyses of Kickxellomycotina fungi.</title>
        <authorList>
            <person name="Reynolds N.K."/>
            <person name="Stajich J.E."/>
            <person name="Barry K."/>
            <person name="Grigoriev I.V."/>
            <person name="Crous P."/>
            <person name="Smith M.E."/>
        </authorList>
    </citation>
    <scope>NUCLEOTIDE SEQUENCE</scope>
    <source>
        <strain evidence="2">IMI 214461</strain>
    </source>
</reference>
<feature type="region of interest" description="Disordered" evidence="1">
    <location>
        <begin position="411"/>
        <end position="473"/>
    </location>
</feature>
<evidence type="ECO:0000313" key="3">
    <source>
        <dbReference type="Proteomes" id="UP001150907"/>
    </source>
</evidence>
<feature type="compositionally biased region" description="Polar residues" evidence="1">
    <location>
        <begin position="118"/>
        <end position="130"/>
    </location>
</feature>